<dbReference type="SUPFAM" id="SSF49742">
    <property type="entry name" value="PHM/PNGase F"/>
    <property type="match status" value="2"/>
</dbReference>
<dbReference type="InterPro" id="IPR014784">
    <property type="entry name" value="Cu2_ascorb_mOase-like_C"/>
</dbReference>
<dbReference type="OrthoDB" id="9788721at2"/>
<dbReference type="GO" id="GO:0005507">
    <property type="term" value="F:copper ion binding"/>
    <property type="evidence" value="ECO:0007669"/>
    <property type="project" value="InterPro"/>
</dbReference>
<dbReference type="Pfam" id="PF00578">
    <property type="entry name" value="AhpC-TSA"/>
    <property type="match status" value="1"/>
</dbReference>
<dbReference type="RefSeq" id="WP_145433226.1">
    <property type="nucleotide sequence ID" value="NZ_CP036339.1"/>
</dbReference>
<keyword evidence="1 5" id="KW-0349">Heme</keyword>
<dbReference type="Gene3D" id="2.60.120.310">
    <property type="entry name" value="Copper type II, ascorbate-dependent monooxygenase, N-terminal domain"/>
    <property type="match status" value="1"/>
</dbReference>
<evidence type="ECO:0000259" key="6">
    <source>
        <dbReference type="PROSITE" id="PS51007"/>
    </source>
</evidence>
<dbReference type="PROSITE" id="PS51007">
    <property type="entry name" value="CYTC"/>
    <property type="match status" value="1"/>
</dbReference>
<dbReference type="KEGG" id="llh:I41_28550"/>
<dbReference type="InterPro" id="IPR018247">
    <property type="entry name" value="EF_Hand_1_Ca_BS"/>
</dbReference>
<evidence type="ECO:0000313" key="8">
    <source>
        <dbReference type="EMBL" id="QDT73665.1"/>
    </source>
</evidence>
<dbReference type="EMBL" id="CP036339">
    <property type="protein sequence ID" value="QDT73665.1"/>
    <property type="molecule type" value="Genomic_DNA"/>
</dbReference>
<dbReference type="InterPro" id="IPR036249">
    <property type="entry name" value="Thioredoxin-like_sf"/>
</dbReference>
<evidence type="ECO:0000259" key="7">
    <source>
        <dbReference type="PROSITE" id="PS51352"/>
    </source>
</evidence>
<evidence type="ECO:0000256" key="1">
    <source>
        <dbReference type="ARBA" id="ARBA00022617"/>
    </source>
</evidence>
<keyword evidence="9" id="KW-1185">Reference proteome</keyword>
<sequence length="650" mass="72747">MTLKQFPTVLVIISTLATAVTAESPLGRKVADFQLHDFRGEEFSLADVSASKLVVLAFLGTECPLAKRYGLRLGQLANQYQPRGVSFIGLDANVQDSVTEIAAFVRDHNIRFPLLKDLSNLVADSVGAERTPTVFVLDDQRVIRYWGRVDDQYGVGYVRDEPQRHDLQAALDELLAGKQVSVPMTAAVGCQIGRVKQPQPNSSVTYSKQIAHILQNRCVECHREGEIAPFALDDYEEVVGWAEMIQEVVQDGRMPPWHASAESGPFENGRRLTDEEKALVKAWVDAGAPEGDPQDLPKPRTWVDGWQLPRMPDFVAPLTDKPFQVPADGKVRYQYFTIESGFQEDKWVSAVEIQPGNRAVVHHVLMFVSTGDDSGEHFRGGAAGYDGIYVPGQRVRPYPAGMARKIPAGARLVFQVHYTPIGSEQFDQSRVGMIFVDPQSVEYEVRTASAVNTDLQIPPHDANYRVDASSSRLPASARLLALNPHMHLRGKSIQYEAVLPSGERRPLLDVPRYDFNWQTAYRLVTPLALPRDTRLHCVAHFDNSKDNPSNPDPTKLVRWGEQTWDEMMIGYFDYVVPVGSLEGVTTAERSQMRAQELFDRLDKNIDGKVVIDEVPPKYQGLFKPLDRDNDDALTVEEVSRVFSLLPSRKE</sequence>
<gene>
    <name evidence="8" type="primary">resA_6</name>
    <name evidence="8" type="ORF">I41_28550</name>
</gene>
<organism evidence="8 9">
    <name type="scientific">Lacipirellula limnantheis</name>
    <dbReference type="NCBI Taxonomy" id="2528024"/>
    <lineage>
        <taxon>Bacteria</taxon>
        <taxon>Pseudomonadati</taxon>
        <taxon>Planctomycetota</taxon>
        <taxon>Planctomycetia</taxon>
        <taxon>Pirellulales</taxon>
        <taxon>Lacipirellulaceae</taxon>
        <taxon>Lacipirellula</taxon>
    </lineage>
</organism>
<dbReference type="AlphaFoldDB" id="A0A517TZ81"/>
<name>A0A517TZ81_9BACT</name>
<evidence type="ECO:0000256" key="2">
    <source>
        <dbReference type="ARBA" id="ARBA00022723"/>
    </source>
</evidence>
<dbReference type="GO" id="GO:0020037">
    <property type="term" value="F:heme binding"/>
    <property type="evidence" value="ECO:0007669"/>
    <property type="project" value="InterPro"/>
</dbReference>
<evidence type="ECO:0000313" key="9">
    <source>
        <dbReference type="Proteomes" id="UP000317909"/>
    </source>
</evidence>
<keyword evidence="4" id="KW-1015">Disulfide bond</keyword>
<dbReference type="Gene3D" id="3.40.30.10">
    <property type="entry name" value="Glutaredoxin"/>
    <property type="match status" value="1"/>
</dbReference>
<evidence type="ECO:0000256" key="3">
    <source>
        <dbReference type="ARBA" id="ARBA00023004"/>
    </source>
</evidence>
<dbReference type="InterPro" id="IPR000866">
    <property type="entry name" value="AhpC/TSA"/>
</dbReference>
<keyword evidence="2 5" id="KW-0479">Metal-binding</keyword>
<dbReference type="InterPro" id="IPR036909">
    <property type="entry name" value="Cyt_c-like_dom_sf"/>
</dbReference>
<accession>A0A517TZ81</accession>
<keyword evidence="3 5" id="KW-0408">Iron</keyword>
<dbReference type="PANTHER" id="PTHR43640">
    <property type="entry name" value="OS07G0260300 PROTEIN"/>
    <property type="match status" value="1"/>
</dbReference>
<dbReference type="PROSITE" id="PS00018">
    <property type="entry name" value="EF_HAND_1"/>
    <property type="match status" value="1"/>
</dbReference>
<evidence type="ECO:0000256" key="5">
    <source>
        <dbReference type="PROSITE-ProRule" id="PRU00433"/>
    </source>
</evidence>
<dbReference type="PANTHER" id="PTHR43640:SF1">
    <property type="entry name" value="THIOREDOXIN-DEPENDENT PEROXIREDOXIN"/>
    <property type="match status" value="1"/>
</dbReference>
<proteinExistence type="predicted"/>
<evidence type="ECO:0000256" key="4">
    <source>
        <dbReference type="ARBA" id="ARBA00023157"/>
    </source>
</evidence>
<dbReference type="Proteomes" id="UP000317909">
    <property type="component" value="Chromosome"/>
</dbReference>
<dbReference type="InterPro" id="IPR008977">
    <property type="entry name" value="PHM/PNGase_F_dom_sf"/>
</dbReference>
<reference evidence="8 9" key="1">
    <citation type="submission" date="2019-02" db="EMBL/GenBank/DDBJ databases">
        <title>Deep-cultivation of Planctomycetes and their phenomic and genomic characterization uncovers novel biology.</title>
        <authorList>
            <person name="Wiegand S."/>
            <person name="Jogler M."/>
            <person name="Boedeker C."/>
            <person name="Pinto D."/>
            <person name="Vollmers J."/>
            <person name="Rivas-Marin E."/>
            <person name="Kohn T."/>
            <person name="Peeters S.H."/>
            <person name="Heuer A."/>
            <person name="Rast P."/>
            <person name="Oberbeckmann S."/>
            <person name="Bunk B."/>
            <person name="Jeske O."/>
            <person name="Meyerdierks A."/>
            <person name="Storesund J.E."/>
            <person name="Kallscheuer N."/>
            <person name="Luecker S."/>
            <person name="Lage O.M."/>
            <person name="Pohl T."/>
            <person name="Merkel B.J."/>
            <person name="Hornburger P."/>
            <person name="Mueller R.-W."/>
            <person name="Bruemmer F."/>
            <person name="Labrenz M."/>
            <person name="Spormann A.M."/>
            <person name="Op den Camp H."/>
            <person name="Overmann J."/>
            <person name="Amann R."/>
            <person name="Jetten M.S.M."/>
            <person name="Mascher T."/>
            <person name="Medema M.H."/>
            <person name="Devos D.P."/>
            <person name="Kaster A.-K."/>
            <person name="Ovreas L."/>
            <person name="Rohde M."/>
            <person name="Galperin M.Y."/>
            <person name="Jogler C."/>
        </authorList>
    </citation>
    <scope>NUCLEOTIDE SEQUENCE [LARGE SCALE GENOMIC DNA]</scope>
    <source>
        <strain evidence="8 9">I41</strain>
    </source>
</reference>
<dbReference type="InterPro" id="IPR047262">
    <property type="entry name" value="PRX-like1"/>
</dbReference>
<dbReference type="InterPro" id="IPR011992">
    <property type="entry name" value="EF-hand-dom_pair"/>
</dbReference>
<protein>
    <submittedName>
        <fullName evidence="8">Thiol-disulfide oxidoreductase ResA</fullName>
    </submittedName>
</protein>
<dbReference type="PROSITE" id="PS51352">
    <property type="entry name" value="THIOREDOXIN_2"/>
    <property type="match status" value="1"/>
</dbReference>
<dbReference type="GO" id="GO:0016715">
    <property type="term" value="F:oxidoreductase activity, acting on paired donors, with incorporation or reduction of molecular oxygen, reduced ascorbate as one donor, and incorporation of one atom of oxygen"/>
    <property type="evidence" value="ECO:0007669"/>
    <property type="project" value="InterPro"/>
</dbReference>
<dbReference type="InterPro" id="IPR013766">
    <property type="entry name" value="Thioredoxin_domain"/>
</dbReference>
<dbReference type="Gene3D" id="2.60.120.230">
    <property type="match status" value="1"/>
</dbReference>
<dbReference type="SUPFAM" id="SSF47473">
    <property type="entry name" value="EF-hand"/>
    <property type="match status" value="1"/>
</dbReference>
<dbReference type="SUPFAM" id="SSF46626">
    <property type="entry name" value="Cytochrome c"/>
    <property type="match status" value="1"/>
</dbReference>
<dbReference type="InterPro" id="IPR009056">
    <property type="entry name" value="Cyt_c-like_dom"/>
</dbReference>
<dbReference type="InterPro" id="IPR036939">
    <property type="entry name" value="Cu2_ascorb_mOase_N_sf"/>
</dbReference>
<dbReference type="GO" id="GO:0016209">
    <property type="term" value="F:antioxidant activity"/>
    <property type="evidence" value="ECO:0007669"/>
    <property type="project" value="InterPro"/>
</dbReference>
<feature type="domain" description="Thioredoxin" evidence="7">
    <location>
        <begin position="24"/>
        <end position="176"/>
    </location>
</feature>
<dbReference type="SUPFAM" id="SSF52833">
    <property type="entry name" value="Thioredoxin-like"/>
    <property type="match status" value="1"/>
</dbReference>
<feature type="domain" description="Cytochrome c" evidence="6">
    <location>
        <begin position="205"/>
        <end position="288"/>
    </location>
</feature>
<dbReference type="GO" id="GO:0009055">
    <property type="term" value="F:electron transfer activity"/>
    <property type="evidence" value="ECO:0007669"/>
    <property type="project" value="InterPro"/>
</dbReference>